<keyword evidence="6" id="KW-0624">Polysaccharide degradation</keyword>
<evidence type="ECO:0000256" key="2">
    <source>
        <dbReference type="ARBA" id="ARBA00022801"/>
    </source>
</evidence>
<dbReference type="PANTHER" id="PTHR31297">
    <property type="entry name" value="GLUCAN ENDO-1,6-BETA-GLUCOSIDASE B"/>
    <property type="match status" value="1"/>
</dbReference>
<keyword evidence="5 7" id="KW-0326">Glycosidase</keyword>
<dbReference type="InterPro" id="IPR018087">
    <property type="entry name" value="Glyco_hydro_5_CS"/>
</dbReference>
<evidence type="ECO:0000256" key="1">
    <source>
        <dbReference type="ARBA" id="ARBA00005641"/>
    </source>
</evidence>
<evidence type="ECO:0000313" key="10">
    <source>
        <dbReference type="EMBL" id="MBP1903895.1"/>
    </source>
</evidence>
<dbReference type="Pfam" id="PF00150">
    <property type="entry name" value="Cellulase"/>
    <property type="match status" value="1"/>
</dbReference>
<dbReference type="EC" id="3.2.1.4" evidence="10"/>
<reference evidence="10 11" key="1">
    <citation type="submission" date="2021-03" db="EMBL/GenBank/DDBJ databases">
        <title>Genomic Encyclopedia of Type Strains, Phase IV (KMG-IV): sequencing the most valuable type-strain genomes for metagenomic binning, comparative biology and taxonomic classification.</title>
        <authorList>
            <person name="Goeker M."/>
        </authorList>
    </citation>
    <scope>NUCLEOTIDE SEQUENCE [LARGE SCALE GENOMIC DNA]</scope>
    <source>
        <strain evidence="10 11">DSM 14349</strain>
    </source>
</reference>
<dbReference type="Gene3D" id="3.20.20.80">
    <property type="entry name" value="Glycosidases"/>
    <property type="match status" value="1"/>
</dbReference>
<proteinExistence type="inferred from homology"/>
<evidence type="ECO:0000259" key="9">
    <source>
        <dbReference type="Pfam" id="PF00150"/>
    </source>
</evidence>
<comment type="similarity">
    <text evidence="1 7">Belongs to the glycosyl hydrolase 5 (cellulase A) family.</text>
</comment>
<dbReference type="SUPFAM" id="SSF51445">
    <property type="entry name" value="(Trans)glycosidases"/>
    <property type="match status" value="1"/>
</dbReference>
<dbReference type="InterPro" id="IPR017853">
    <property type="entry name" value="GH"/>
</dbReference>
<feature type="chain" id="PRO_5047329855" evidence="8">
    <location>
        <begin position="33"/>
        <end position="395"/>
    </location>
</feature>
<dbReference type="PROSITE" id="PS00659">
    <property type="entry name" value="GLYCOSYL_HYDROL_F5"/>
    <property type="match status" value="1"/>
</dbReference>
<keyword evidence="8" id="KW-0732">Signal</keyword>
<dbReference type="InterPro" id="IPR050386">
    <property type="entry name" value="Glycosyl_hydrolase_5"/>
</dbReference>
<gene>
    <name evidence="10" type="ORF">J2Z32_000512</name>
</gene>
<accession>A0ABS4FMT5</accession>
<keyword evidence="4" id="KW-0119">Carbohydrate metabolism</keyword>
<keyword evidence="11" id="KW-1185">Reference proteome</keyword>
<protein>
    <submittedName>
        <fullName evidence="10">Endoglucanase</fullName>
        <ecNumber evidence="10">3.2.1.4</ecNumber>
    </submittedName>
</protein>
<dbReference type="Proteomes" id="UP001519272">
    <property type="component" value="Unassembled WGS sequence"/>
</dbReference>
<dbReference type="InterPro" id="IPR001547">
    <property type="entry name" value="Glyco_hydro_5"/>
</dbReference>
<sequence length="395" mass="44058">MLAKLKKYGMLALVAALLTTVGLTGWTAPVSAANANQVVYEMGAGWNLGNSLEASVNGTPSETAWNNPTITKDLIKKVKASGFKTIRIPVSYLSKIGSAPNYTIDSAWLDRIRTVVDYAHSEGLYVIINIHGDGFNSVQGSWLLVNGWNQNEIKAKFEKVWQQIANKFKGYSERLIFESMNEVFDGQYGNPNPSYYANLNAYNQIFVDTVRKTGGNNGSRWLLVPGWNTNIDFTAGNYGFVVPSDNFRSTSIPSNEKRIMISAHYYSPWDFAGEENGNITQWGATATNPAKKSNWGQEDYLNSQFKMMYDKFGVQGYPVVIGEFGSVDKTSHDSNNNKYREAYAKAVTATAKKYKFVPVYWDNGFNGQYGFALFNRYNNTVTQQGIINAIMQGIQ</sequence>
<comment type="caution">
    <text evidence="10">The sequence shown here is derived from an EMBL/GenBank/DDBJ whole genome shotgun (WGS) entry which is preliminary data.</text>
</comment>
<dbReference type="RefSeq" id="WP_210087595.1">
    <property type="nucleotide sequence ID" value="NZ_JAGGKG010000002.1"/>
</dbReference>
<evidence type="ECO:0000256" key="8">
    <source>
        <dbReference type="SAM" id="SignalP"/>
    </source>
</evidence>
<dbReference type="EMBL" id="JAGGKG010000002">
    <property type="protein sequence ID" value="MBP1903895.1"/>
    <property type="molecule type" value="Genomic_DNA"/>
</dbReference>
<evidence type="ECO:0000256" key="6">
    <source>
        <dbReference type="ARBA" id="ARBA00023326"/>
    </source>
</evidence>
<feature type="signal peptide" evidence="8">
    <location>
        <begin position="1"/>
        <end position="32"/>
    </location>
</feature>
<keyword evidence="3" id="KW-0136">Cellulose degradation</keyword>
<evidence type="ECO:0000256" key="5">
    <source>
        <dbReference type="ARBA" id="ARBA00023295"/>
    </source>
</evidence>
<evidence type="ECO:0000256" key="7">
    <source>
        <dbReference type="RuleBase" id="RU361153"/>
    </source>
</evidence>
<evidence type="ECO:0000256" key="4">
    <source>
        <dbReference type="ARBA" id="ARBA00023277"/>
    </source>
</evidence>
<organism evidence="10 11">
    <name type="scientific">Paenibacillus turicensis</name>
    <dbReference type="NCBI Taxonomy" id="160487"/>
    <lineage>
        <taxon>Bacteria</taxon>
        <taxon>Bacillati</taxon>
        <taxon>Bacillota</taxon>
        <taxon>Bacilli</taxon>
        <taxon>Bacillales</taxon>
        <taxon>Paenibacillaceae</taxon>
        <taxon>Paenibacillus</taxon>
    </lineage>
</organism>
<dbReference type="GO" id="GO:0008810">
    <property type="term" value="F:cellulase activity"/>
    <property type="evidence" value="ECO:0007669"/>
    <property type="project" value="UniProtKB-EC"/>
</dbReference>
<dbReference type="PANTHER" id="PTHR31297:SF41">
    <property type="entry name" value="ENDOGLUCANASE, PUTATIVE (AFU_ORTHOLOGUE AFUA_5G01830)-RELATED"/>
    <property type="match status" value="1"/>
</dbReference>
<evidence type="ECO:0000256" key="3">
    <source>
        <dbReference type="ARBA" id="ARBA00023001"/>
    </source>
</evidence>
<keyword evidence="2 7" id="KW-0378">Hydrolase</keyword>
<feature type="domain" description="Glycoside hydrolase family 5" evidence="9">
    <location>
        <begin position="55"/>
        <end position="366"/>
    </location>
</feature>
<name>A0ABS4FMT5_9BACL</name>
<evidence type="ECO:0000313" key="11">
    <source>
        <dbReference type="Proteomes" id="UP001519272"/>
    </source>
</evidence>